<dbReference type="GO" id="GO:0016853">
    <property type="term" value="F:isomerase activity"/>
    <property type="evidence" value="ECO:0007669"/>
    <property type="project" value="UniProtKB-KW"/>
</dbReference>
<dbReference type="Gene3D" id="1.20.120.450">
    <property type="entry name" value="dinb family like domain"/>
    <property type="match status" value="1"/>
</dbReference>
<gene>
    <name evidence="2" type="ORF">GCM10009554_77450</name>
</gene>
<dbReference type="InterPro" id="IPR017517">
    <property type="entry name" value="Maleyloyr_isom"/>
</dbReference>
<dbReference type="InterPro" id="IPR036527">
    <property type="entry name" value="SCP2_sterol-bd_dom_sf"/>
</dbReference>
<sequence>MNPPIEASISRLNALLVDLDDATVRAPSALPGWSRGHVLTHIANFGEAMTRQIDEARAGRLIEMYDGGRPARDAAIEAGAGRSADELRDHVATASAGLLAAWEKVDDWSRPVRHRDSDLAATVYAGWREYEVHTVDLALEPTSDDWSEDFCLHLLDFLRPRTPDGIHLILDAGTSRWENGTGEDRLLAGRLTDLTSWLAGRPLVREITGDRPELKPWP</sequence>
<dbReference type="Pfam" id="PF11716">
    <property type="entry name" value="MDMPI_N"/>
    <property type="match status" value="1"/>
</dbReference>
<organism evidence="2 3">
    <name type="scientific">Kribbella koreensis</name>
    <dbReference type="NCBI Taxonomy" id="57909"/>
    <lineage>
        <taxon>Bacteria</taxon>
        <taxon>Bacillati</taxon>
        <taxon>Actinomycetota</taxon>
        <taxon>Actinomycetes</taxon>
        <taxon>Propionibacteriales</taxon>
        <taxon>Kribbellaceae</taxon>
        <taxon>Kribbella</taxon>
    </lineage>
</organism>
<name>A0ABN1RPS1_9ACTN</name>
<evidence type="ECO:0000313" key="2">
    <source>
        <dbReference type="EMBL" id="GAA0961268.1"/>
    </source>
</evidence>
<dbReference type="NCBIfam" id="TIGR03083">
    <property type="entry name" value="maleylpyruvate isomerase family mycothiol-dependent enzyme"/>
    <property type="match status" value="1"/>
</dbReference>
<proteinExistence type="predicted"/>
<dbReference type="SUPFAM" id="SSF55718">
    <property type="entry name" value="SCP-like"/>
    <property type="match status" value="1"/>
</dbReference>
<dbReference type="Proteomes" id="UP001500542">
    <property type="component" value="Unassembled WGS sequence"/>
</dbReference>
<dbReference type="SUPFAM" id="SSF109854">
    <property type="entry name" value="DinB/YfiT-like putative metalloenzymes"/>
    <property type="match status" value="1"/>
</dbReference>
<keyword evidence="2" id="KW-0413">Isomerase</keyword>
<dbReference type="InterPro" id="IPR024344">
    <property type="entry name" value="MDMPI_metal-binding"/>
</dbReference>
<keyword evidence="3" id="KW-1185">Reference proteome</keyword>
<evidence type="ECO:0000313" key="3">
    <source>
        <dbReference type="Proteomes" id="UP001500542"/>
    </source>
</evidence>
<feature type="domain" description="Mycothiol-dependent maleylpyruvate isomerase metal-binding" evidence="1">
    <location>
        <begin position="7"/>
        <end position="138"/>
    </location>
</feature>
<dbReference type="RefSeq" id="WP_343982639.1">
    <property type="nucleotide sequence ID" value="NZ_BAAAHK010000022.1"/>
</dbReference>
<dbReference type="InterPro" id="IPR034660">
    <property type="entry name" value="DinB/YfiT-like"/>
</dbReference>
<evidence type="ECO:0000259" key="1">
    <source>
        <dbReference type="Pfam" id="PF11716"/>
    </source>
</evidence>
<protein>
    <submittedName>
        <fullName evidence="2">Maleylpyruvate isomerase family mycothiol-dependent enzyme</fullName>
    </submittedName>
</protein>
<comment type="caution">
    <text evidence="2">The sequence shown here is derived from an EMBL/GenBank/DDBJ whole genome shotgun (WGS) entry which is preliminary data.</text>
</comment>
<accession>A0ABN1RPS1</accession>
<dbReference type="EMBL" id="BAAAHK010000022">
    <property type="protein sequence ID" value="GAA0961268.1"/>
    <property type="molecule type" value="Genomic_DNA"/>
</dbReference>
<reference evidence="2 3" key="1">
    <citation type="journal article" date="2019" name="Int. J. Syst. Evol. Microbiol.">
        <title>The Global Catalogue of Microorganisms (GCM) 10K type strain sequencing project: providing services to taxonomists for standard genome sequencing and annotation.</title>
        <authorList>
            <consortium name="The Broad Institute Genomics Platform"/>
            <consortium name="The Broad Institute Genome Sequencing Center for Infectious Disease"/>
            <person name="Wu L."/>
            <person name="Ma J."/>
        </authorList>
    </citation>
    <scope>NUCLEOTIDE SEQUENCE [LARGE SCALE GENOMIC DNA]</scope>
    <source>
        <strain evidence="2 3">JCM 10977</strain>
    </source>
</reference>